<proteinExistence type="predicted"/>
<feature type="domain" description="MULE transposase" evidence="1">
    <location>
        <begin position="76"/>
        <end position="152"/>
    </location>
</feature>
<evidence type="ECO:0000313" key="3">
    <source>
        <dbReference type="Proteomes" id="UP001605036"/>
    </source>
</evidence>
<evidence type="ECO:0000313" key="2">
    <source>
        <dbReference type="EMBL" id="KAL2644124.1"/>
    </source>
</evidence>
<accession>A0ABD1Z9Q7</accession>
<dbReference type="InterPro" id="IPR018289">
    <property type="entry name" value="MULE_transposase_dom"/>
</dbReference>
<comment type="caution">
    <text evidence="2">The sequence shown here is derived from an EMBL/GenBank/DDBJ whole genome shotgun (WGS) entry which is preliminary data.</text>
</comment>
<evidence type="ECO:0000259" key="1">
    <source>
        <dbReference type="Pfam" id="PF10551"/>
    </source>
</evidence>
<dbReference type="Proteomes" id="UP001605036">
    <property type="component" value="Unassembled WGS sequence"/>
</dbReference>
<keyword evidence="3" id="KW-1185">Reference proteome</keyword>
<dbReference type="AlphaFoldDB" id="A0ABD1Z9Q7"/>
<gene>
    <name evidence="2" type="ORF">R1flu_011711</name>
</gene>
<sequence length="152" mass="17657">MWRAKEMITDHIASSEITSFQCIPAFYEQIKSKDAGPYAKWETHPGTRMFWRMFISPSSLGKAFPHLRPHLGLDAYHNHKYPMQVMLATALDGNNQLNYLAYAIVDRENEENWRWFLENLKRVVTGIEQARVQFVSNHCKGIVNEGRDVFPG</sequence>
<reference evidence="2 3" key="1">
    <citation type="submission" date="2024-09" db="EMBL/GenBank/DDBJ databases">
        <title>Chromosome-scale assembly of Riccia fluitans.</title>
        <authorList>
            <person name="Paukszto L."/>
            <person name="Sawicki J."/>
            <person name="Karawczyk K."/>
            <person name="Piernik-Szablinska J."/>
            <person name="Szczecinska M."/>
            <person name="Mazdziarz M."/>
        </authorList>
    </citation>
    <scope>NUCLEOTIDE SEQUENCE [LARGE SCALE GENOMIC DNA]</scope>
    <source>
        <strain evidence="2">Rf_01</strain>
        <tissue evidence="2">Aerial parts of the thallus</tissue>
    </source>
</reference>
<dbReference type="EMBL" id="JBHFFA010000002">
    <property type="protein sequence ID" value="KAL2644124.1"/>
    <property type="molecule type" value="Genomic_DNA"/>
</dbReference>
<dbReference type="PANTHER" id="PTHR31973:SF187">
    <property type="entry name" value="MUTATOR TRANSPOSASE MUDRA PROTEIN"/>
    <property type="match status" value="1"/>
</dbReference>
<dbReference type="Pfam" id="PF10551">
    <property type="entry name" value="MULE"/>
    <property type="match status" value="1"/>
</dbReference>
<organism evidence="2 3">
    <name type="scientific">Riccia fluitans</name>
    <dbReference type="NCBI Taxonomy" id="41844"/>
    <lineage>
        <taxon>Eukaryota</taxon>
        <taxon>Viridiplantae</taxon>
        <taxon>Streptophyta</taxon>
        <taxon>Embryophyta</taxon>
        <taxon>Marchantiophyta</taxon>
        <taxon>Marchantiopsida</taxon>
        <taxon>Marchantiidae</taxon>
        <taxon>Marchantiales</taxon>
        <taxon>Ricciaceae</taxon>
        <taxon>Riccia</taxon>
    </lineage>
</organism>
<protein>
    <recommendedName>
        <fullName evidence="1">MULE transposase domain-containing protein</fullName>
    </recommendedName>
</protein>
<name>A0ABD1Z9Q7_9MARC</name>
<dbReference type="PANTHER" id="PTHR31973">
    <property type="entry name" value="POLYPROTEIN, PUTATIVE-RELATED"/>
    <property type="match status" value="1"/>
</dbReference>